<dbReference type="CDD" id="cd04301">
    <property type="entry name" value="NAT_SF"/>
    <property type="match status" value="1"/>
</dbReference>
<evidence type="ECO:0000259" key="1">
    <source>
        <dbReference type="PROSITE" id="PS51186"/>
    </source>
</evidence>
<reference evidence="2 3" key="1">
    <citation type="submission" date="2015-07" db="EMBL/GenBank/DDBJ databases">
        <title>Draft genome sequence of the Amantichitinum ursilacus IGB-41, a new chitin-degrading bacterium.</title>
        <authorList>
            <person name="Kirstahler P."/>
            <person name="Guenther M."/>
            <person name="Grumaz C."/>
            <person name="Rupp S."/>
            <person name="Zibek S."/>
            <person name="Sohn K."/>
        </authorList>
    </citation>
    <scope>NUCLEOTIDE SEQUENCE [LARGE SCALE GENOMIC DNA]</scope>
    <source>
        <strain evidence="2 3">IGB-41</strain>
    </source>
</reference>
<gene>
    <name evidence="2" type="ORF">WG78_16970</name>
</gene>
<dbReference type="InterPro" id="IPR000182">
    <property type="entry name" value="GNAT_dom"/>
</dbReference>
<comment type="caution">
    <text evidence="2">The sequence shown here is derived from an EMBL/GenBank/DDBJ whole genome shotgun (WGS) entry which is preliminary data.</text>
</comment>
<name>A0A0N0GM24_9NEIS</name>
<dbReference type="GO" id="GO:0016747">
    <property type="term" value="F:acyltransferase activity, transferring groups other than amino-acyl groups"/>
    <property type="evidence" value="ECO:0007669"/>
    <property type="project" value="InterPro"/>
</dbReference>
<sequence length="184" mass="19246">MKADHRSLSTPAQPAPVDPFVRPAIHRDLDAILAVQRAAFGREQEADLVAALLSSGHAVCNLVALLDQQVVGHVLFTLVQAPEGARLVGLAPLAVAPSAQQNGIGAALVFYAWPMLRDAGFDGVVVVGDPAYYARFGFVPASQWGLSCAQALKPAHFLACPLAPDALARIQPGAVTYAAEFDGV</sequence>
<dbReference type="AlphaFoldDB" id="A0A0N0GM24"/>
<feature type="domain" description="N-acetyltransferase" evidence="1">
    <location>
        <begin position="19"/>
        <end position="159"/>
    </location>
</feature>
<dbReference type="PATRIC" id="fig|857265.3.peg.3479"/>
<dbReference type="Gene3D" id="3.40.630.30">
    <property type="match status" value="1"/>
</dbReference>
<protein>
    <recommendedName>
        <fullName evidence="1">N-acetyltransferase domain-containing protein</fullName>
    </recommendedName>
</protein>
<evidence type="ECO:0000313" key="3">
    <source>
        <dbReference type="Proteomes" id="UP000037939"/>
    </source>
</evidence>
<evidence type="ECO:0000313" key="2">
    <source>
        <dbReference type="EMBL" id="KPC50517.1"/>
    </source>
</evidence>
<dbReference type="Proteomes" id="UP000037939">
    <property type="component" value="Unassembled WGS sequence"/>
</dbReference>
<dbReference type="EMBL" id="LAQT01000028">
    <property type="protein sequence ID" value="KPC50517.1"/>
    <property type="molecule type" value="Genomic_DNA"/>
</dbReference>
<dbReference type="STRING" id="857265.WG78_16970"/>
<accession>A0A0N0GM24</accession>
<dbReference type="SUPFAM" id="SSF55729">
    <property type="entry name" value="Acyl-CoA N-acyltransferases (Nat)"/>
    <property type="match status" value="1"/>
</dbReference>
<dbReference type="OrthoDB" id="9797178at2"/>
<proteinExistence type="predicted"/>
<organism evidence="2 3">
    <name type="scientific">Amantichitinum ursilacus</name>
    <dbReference type="NCBI Taxonomy" id="857265"/>
    <lineage>
        <taxon>Bacteria</taxon>
        <taxon>Pseudomonadati</taxon>
        <taxon>Pseudomonadota</taxon>
        <taxon>Betaproteobacteria</taxon>
        <taxon>Neisseriales</taxon>
        <taxon>Chitinibacteraceae</taxon>
        <taxon>Amantichitinum</taxon>
    </lineage>
</organism>
<dbReference type="InterPro" id="IPR016181">
    <property type="entry name" value="Acyl_CoA_acyltransferase"/>
</dbReference>
<keyword evidence="3" id="KW-1185">Reference proteome</keyword>
<dbReference type="RefSeq" id="WP_083459273.1">
    <property type="nucleotide sequence ID" value="NZ_LAQT01000028.1"/>
</dbReference>
<dbReference type="Pfam" id="PF00583">
    <property type="entry name" value="Acetyltransf_1"/>
    <property type="match status" value="1"/>
</dbReference>
<dbReference type="PROSITE" id="PS51186">
    <property type="entry name" value="GNAT"/>
    <property type="match status" value="1"/>
</dbReference>